<name>A0A1I2IG49_9BACT</name>
<keyword evidence="2" id="KW-1185">Reference proteome</keyword>
<protein>
    <submittedName>
        <fullName evidence="1">Uncharacterized protein</fullName>
    </submittedName>
</protein>
<evidence type="ECO:0000313" key="1">
    <source>
        <dbReference type="EMBL" id="SFF41194.1"/>
    </source>
</evidence>
<accession>A0A1I2IG49</accession>
<dbReference type="EMBL" id="FOMX01000066">
    <property type="protein sequence ID" value="SFF41194.1"/>
    <property type="molecule type" value="Genomic_DNA"/>
</dbReference>
<sequence>MVRDLEEFRRLYRLHIPTPEHAAYYLETLARSPRYADLPALAGRFAAFEARLAAQGLSVADYRQQQLLALRDELAATAAFRRLCAAAVGPAPATRNRLSEQTGAWFVSLDLREANFSVLALHDDEGALGSGPWVEFCAARGVDPVLAESKAFRQALFGYLEPKKVQRVQLGLTAALADDLRRDGLEDRAIAMISHDELILAFPGDDAGLADLRARLARLAAAPRRPAVRASVFRSAALEPGIDLRTFYDLAGDAPPALRHRALVGVPGNLFYVYFKRHVLEAPLDRRDLYFRVENRLAQWVVDDLPPSA</sequence>
<dbReference type="AlphaFoldDB" id="A0A1I2IG49"/>
<reference evidence="2" key="1">
    <citation type="submission" date="2016-10" db="EMBL/GenBank/DDBJ databases">
        <authorList>
            <person name="Varghese N."/>
            <person name="Submissions S."/>
        </authorList>
    </citation>
    <scope>NUCLEOTIDE SEQUENCE [LARGE SCALE GENOMIC DNA]</scope>
    <source>
        <strain evidence="2">ATCC 25963</strain>
    </source>
</reference>
<gene>
    <name evidence="1" type="ORF">SAMN02745121_08690</name>
</gene>
<dbReference type="Proteomes" id="UP000199400">
    <property type="component" value="Unassembled WGS sequence"/>
</dbReference>
<dbReference type="RefSeq" id="WP_096325640.1">
    <property type="nucleotide sequence ID" value="NZ_FOMX01000066.1"/>
</dbReference>
<organism evidence="1 2">
    <name type="scientific">Nannocystis exedens</name>
    <dbReference type="NCBI Taxonomy" id="54"/>
    <lineage>
        <taxon>Bacteria</taxon>
        <taxon>Pseudomonadati</taxon>
        <taxon>Myxococcota</taxon>
        <taxon>Polyangia</taxon>
        <taxon>Nannocystales</taxon>
        <taxon>Nannocystaceae</taxon>
        <taxon>Nannocystis</taxon>
    </lineage>
</organism>
<evidence type="ECO:0000313" key="2">
    <source>
        <dbReference type="Proteomes" id="UP000199400"/>
    </source>
</evidence>
<proteinExistence type="predicted"/>